<evidence type="ECO:0000313" key="2">
    <source>
        <dbReference type="EMBL" id="MFC3890439.1"/>
    </source>
</evidence>
<dbReference type="Proteomes" id="UP001595690">
    <property type="component" value="Unassembled WGS sequence"/>
</dbReference>
<gene>
    <name evidence="2" type="ORF">ACFOWZ_03065</name>
</gene>
<keyword evidence="3" id="KW-1185">Reference proteome</keyword>
<name>A0ABV8BLK2_9PSEU</name>
<evidence type="ECO:0000313" key="3">
    <source>
        <dbReference type="Proteomes" id="UP001595690"/>
    </source>
</evidence>
<reference evidence="3" key="1">
    <citation type="journal article" date="2019" name="Int. J. Syst. Evol. Microbiol.">
        <title>The Global Catalogue of Microorganisms (GCM) 10K type strain sequencing project: providing services to taxonomists for standard genome sequencing and annotation.</title>
        <authorList>
            <consortium name="The Broad Institute Genomics Platform"/>
            <consortium name="The Broad Institute Genome Sequencing Center for Infectious Disease"/>
            <person name="Wu L."/>
            <person name="Ma J."/>
        </authorList>
    </citation>
    <scope>NUCLEOTIDE SEQUENCE [LARGE SCALE GENOMIC DNA]</scope>
    <source>
        <strain evidence="3">CGMCC 4.7405</strain>
    </source>
</reference>
<dbReference type="RefSeq" id="WP_382368231.1">
    <property type="nucleotide sequence ID" value="NZ_JBHRZI010000004.1"/>
</dbReference>
<feature type="compositionally biased region" description="Basic residues" evidence="1">
    <location>
        <begin position="97"/>
        <end position="106"/>
    </location>
</feature>
<evidence type="ECO:0000256" key="1">
    <source>
        <dbReference type="SAM" id="MobiDB-lite"/>
    </source>
</evidence>
<organism evidence="2 3">
    <name type="scientific">Lentzea rhizosphaerae</name>
    <dbReference type="NCBI Taxonomy" id="2041025"/>
    <lineage>
        <taxon>Bacteria</taxon>
        <taxon>Bacillati</taxon>
        <taxon>Actinomycetota</taxon>
        <taxon>Actinomycetes</taxon>
        <taxon>Pseudonocardiales</taxon>
        <taxon>Pseudonocardiaceae</taxon>
        <taxon>Lentzea</taxon>
    </lineage>
</organism>
<proteinExistence type="predicted"/>
<comment type="caution">
    <text evidence="2">The sequence shown here is derived from an EMBL/GenBank/DDBJ whole genome shotgun (WGS) entry which is preliminary data.</text>
</comment>
<dbReference type="EMBL" id="JBHRZI010000004">
    <property type="protein sequence ID" value="MFC3890439.1"/>
    <property type="molecule type" value="Genomic_DNA"/>
</dbReference>
<protein>
    <submittedName>
        <fullName evidence="2">Uncharacterized protein</fullName>
    </submittedName>
</protein>
<feature type="region of interest" description="Disordered" evidence="1">
    <location>
        <begin position="83"/>
        <end position="106"/>
    </location>
</feature>
<accession>A0ABV8BLK2</accession>
<sequence>MLTESATVKQWLALSHNDLVSHVDRLARERGADDAVWTQLTAHPVLAARVRGILSALRSEDRRPRHVPPVVFIAPGQAVPDAVPGRSVELSAQGRSGSRRGRARRR</sequence>